<evidence type="ECO:0000256" key="4">
    <source>
        <dbReference type="ARBA" id="ARBA00022597"/>
    </source>
</evidence>
<feature type="transmembrane region" description="Helical" evidence="9">
    <location>
        <begin position="200"/>
        <end position="222"/>
    </location>
</feature>
<dbReference type="GO" id="GO:0051119">
    <property type="term" value="F:sugar transmembrane transporter activity"/>
    <property type="evidence" value="ECO:0007669"/>
    <property type="project" value="InterPro"/>
</dbReference>
<evidence type="ECO:0000256" key="9">
    <source>
        <dbReference type="RuleBase" id="RU910715"/>
    </source>
</evidence>
<dbReference type="GO" id="GO:0016020">
    <property type="term" value="C:membrane"/>
    <property type="evidence" value="ECO:0007669"/>
    <property type="project" value="InterPro"/>
</dbReference>
<evidence type="ECO:0000256" key="5">
    <source>
        <dbReference type="ARBA" id="ARBA00022692"/>
    </source>
</evidence>
<protein>
    <recommendedName>
        <fullName evidence="9">Bidirectional sugar transporter SWEET</fullName>
    </recommendedName>
</protein>
<dbReference type="Gene3D" id="1.20.1280.290">
    <property type="match status" value="2"/>
</dbReference>
<keyword evidence="3 9" id="KW-0813">Transport</keyword>
<feature type="transmembrane region" description="Helical" evidence="9">
    <location>
        <begin position="228"/>
        <end position="249"/>
    </location>
</feature>
<keyword evidence="4 9" id="KW-0762">Sugar transport</keyword>
<dbReference type="PANTHER" id="PTHR10791:SF120">
    <property type="entry name" value="BIDIRECTIONAL SUGAR TRANSPORTER SWEET17"/>
    <property type="match status" value="1"/>
</dbReference>
<comment type="caution">
    <text evidence="9">Lacks conserved residue(s) required for the propagation of feature annotation.</text>
</comment>
<feature type="transmembrane region" description="Helical" evidence="9">
    <location>
        <begin position="167"/>
        <end position="188"/>
    </location>
</feature>
<evidence type="ECO:0000256" key="8">
    <source>
        <dbReference type="ARBA" id="ARBA00023136"/>
    </source>
</evidence>
<feature type="transmembrane region" description="Helical" evidence="9">
    <location>
        <begin position="106"/>
        <end position="128"/>
    </location>
</feature>
<dbReference type="GO" id="GO:0051260">
    <property type="term" value="P:protein homooligomerization"/>
    <property type="evidence" value="ECO:0007669"/>
    <property type="project" value="UniProtKB-ARBA"/>
</dbReference>
<proteinExistence type="inferred from homology"/>
<comment type="subcellular location">
    <subcellularLocation>
        <location evidence="1">Endomembrane system</location>
        <topology evidence="1">Multi-pass membrane protein</topology>
    </subcellularLocation>
</comment>
<evidence type="ECO:0000256" key="2">
    <source>
        <dbReference type="ARBA" id="ARBA00007809"/>
    </source>
</evidence>
<dbReference type="FunFam" id="1.20.1280.290:FF:000002">
    <property type="entry name" value="Bidirectional sugar transporter SWEET"/>
    <property type="match status" value="1"/>
</dbReference>
<feature type="transmembrane region" description="Helical" evidence="9">
    <location>
        <begin position="83"/>
        <end position="100"/>
    </location>
</feature>
<accession>A0A5B7CFP0</accession>
<dbReference type="Pfam" id="PF03083">
    <property type="entry name" value="MtN3_slv"/>
    <property type="match status" value="2"/>
</dbReference>
<dbReference type="InterPro" id="IPR047664">
    <property type="entry name" value="SWEET"/>
</dbReference>
<keyword evidence="6" id="KW-0677">Repeat</keyword>
<keyword evidence="8 9" id="KW-0472">Membrane</keyword>
<keyword evidence="5 9" id="KW-0812">Transmembrane</keyword>
<sequence length="284" mass="31789">MTQFKIIEVQSQSFESFSLEAKKSHILILLFCFCNLNFIFNMESLSFYVGVIGNIISVLVFLSPVQTFWRIVNNRSTEEFESLPYICTLLSSSLWTYYGVTKPGSYLVATVNGFGVVVEIIYVSLFLIYAPPRMRAKTALLAGILDVGFLVAAILVTHLAMDGDLRIDVIGFMCAGLNIVMYGSPLAAMKTVVTTKSVEYMPFLLSFFLFLNGGIWTFYAFLVQDWFLGVPNGTGFVLGIAQLVLYAIYRKSKSSKTISDDLESEWQHEHLLPPSGPPHNKSEE</sequence>
<organism evidence="10">
    <name type="scientific">Davidia involucrata</name>
    <name type="common">Dove tree</name>
    <dbReference type="NCBI Taxonomy" id="16924"/>
    <lineage>
        <taxon>Eukaryota</taxon>
        <taxon>Viridiplantae</taxon>
        <taxon>Streptophyta</taxon>
        <taxon>Embryophyta</taxon>
        <taxon>Tracheophyta</taxon>
        <taxon>Spermatophyta</taxon>
        <taxon>Magnoliopsida</taxon>
        <taxon>eudicotyledons</taxon>
        <taxon>Gunneridae</taxon>
        <taxon>Pentapetalae</taxon>
        <taxon>asterids</taxon>
        <taxon>Cornales</taxon>
        <taxon>Nyssaceae</taxon>
        <taxon>Davidia</taxon>
    </lineage>
</organism>
<dbReference type="FunFam" id="1.20.1280.290:FF:000001">
    <property type="entry name" value="Bidirectional sugar transporter SWEET"/>
    <property type="match status" value="1"/>
</dbReference>
<comment type="function">
    <text evidence="9">Mediates both low-affinity uptake and efflux of sugar across the membrane.</text>
</comment>
<evidence type="ECO:0000256" key="1">
    <source>
        <dbReference type="ARBA" id="ARBA00004127"/>
    </source>
</evidence>
<evidence type="ECO:0000313" key="10">
    <source>
        <dbReference type="EMBL" id="MPA78113.1"/>
    </source>
</evidence>
<evidence type="ECO:0000256" key="3">
    <source>
        <dbReference type="ARBA" id="ARBA00022448"/>
    </source>
</evidence>
<dbReference type="GO" id="GO:0012505">
    <property type="term" value="C:endomembrane system"/>
    <property type="evidence" value="ECO:0007669"/>
    <property type="project" value="UniProtKB-SubCell"/>
</dbReference>
<dbReference type="InterPro" id="IPR004316">
    <property type="entry name" value="SWEET_rpt"/>
</dbReference>
<feature type="transmembrane region" description="Helical" evidence="9">
    <location>
        <begin position="140"/>
        <end position="161"/>
    </location>
</feature>
<name>A0A5B7CFP0_DAVIN</name>
<feature type="transmembrane region" description="Helical" evidence="9">
    <location>
        <begin position="21"/>
        <end position="39"/>
    </location>
</feature>
<keyword evidence="7 9" id="KW-1133">Transmembrane helix</keyword>
<reference evidence="10" key="1">
    <citation type="submission" date="2019-08" db="EMBL/GenBank/DDBJ databases">
        <title>Reference gene set and small RNA set construction with multiple tissues from Davidia involucrata Baill.</title>
        <authorList>
            <person name="Yang H."/>
            <person name="Zhou C."/>
            <person name="Li G."/>
            <person name="Wang J."/>
            <person name="Gao P."/>
            <person name="Wang M."/>
            <person name="Wang R."/>
            <person name="Zhao Y."/>
        </authorList>
    </citation>
    <scope>NUCLEOTIDE SEQUENCE</scope>
    <source>
        <tissue evidence="10">Mixed with DoveR01_LX</tissue>
    </source>
</reference>
<dbReference type="EMBL" id="GHES01047554">
    <property type="protein sequence ID" value="MPA78113.1"/>
    <property type="molecule type" value="Transcribed_RNA"/>
</dbReference>
<evidence type="ECO:0000256" key="7">
    <source>
        <dbReference type="ARBA" id="ARBA00022989"/>
    </source>
</evidence>
<dbReference type="PANTHER" id="PTHR10791">
    <property type="entry name" value="RAG1-ACTIVATING PROTEIN 1"/>
    <property type="match status" value="1"/>
</dbReference>
<gene>
    <name evidence="10" type="ORF">Din_047554</name>
</gene>
<evidence type="ECO:0000256" key="6">
    <source>
        <dbReference type="ARBA" id="ARBA00022737"/>
    </source>
</evidence>
<dbReference type="AlphaFoldDB" id="A0A5B7CFP0"/>
<feature type="transmembrane region" description="Helical" evidence="9">
    <location>
        <begin position="45"/>
        <end position="62"/>
    </location>
</feature>
<comment type="similarity">
    <text evidence="2 9">Belongs to the SWEET sugar transporter family.</text>
</comment>